<dbReference type="RefSeq" id="WP_408165792.1">
    <property type="nucleotide sequence ID" value="NZ_JAQQFR010000002.1"/>
</dbReference>
<dbReference type="InterPro" id="IPR014710">
    <property type="entry name" value="RmlC-like_jellyroll"/>
</dbReference>
<comment type="caution">
    <text evidence="2">The sequence shown here is derived from an EMBL/GenBank/DDBJ whole genome shotgun (WGS) entry which is preliminary data.</text>
</comment>
<dbReference type="SUPFAM" id="SSF51182">
    <property type="entry name" value="RmlC-like cupins"/>
    <property type="match status" value="1"/>
</dbReference>
<name>A0ABW8Z587_9BURK</name>
<dbReference type="InterPro" id="IPR011051">
    <property type="entry name" value="RmlC_Cupin_sf"/>
</dbReference>
<keyword evidence="3" id="KW-1185">Reference proteome</keyword>
<evidence type="ECO:0000313" key="3">
    <source>
        <dbReference type="Proteomes" id="UP001629214"/>
    </source>
</evidence>
<feature type="domain" description="Cupin type-2" evidence="1">
    <location>
        <begin position="101"/>
        <end position="172"/>
    </location>
</feature>
<dbReference type="CDD" id="cd02234">
    <property type="entry name" value="cupin_BLR7677-like"/>
    <property type="match status" value="1"/>
</dbReference>
<dbReference type="Gene3D" id="2.60.120.10">
    <property type="entry name" value="Jelly Rolls"/>
    <property type="match status" value="1"/>
</dbReference>
<dbReference type="Proteomes" id="UP001629214">
    <property type="component" value="Unassembled WGS sequence"/>
</dbReference>
<dbReference type="PANTHER" id="PTHR38599">
    <property type="entry name" value="CUPIN DOMAIN PROTEIN (AFU_ORTHOLOGUE AFUA_3G13620)"/>
    <property type="match status" value="1"/>
</dbReference>
<sequence>MNLSVSALSARRHGYRWLLLSLAGGFLLAQSGGQHVVTRWIKDICSTSNAADLPFSSPAPMATASSPSVPSSTVVRLATSVKVISCEPLPNVPGKSITTTMVDFPPLAYSAPHRHPGSVTAIVLQGTVRSQMEGGPVVNYQQGETWMEAPRALHVLAENPDHVKPAQLLAIFVADANCGPLVIPEPELPATAQ</sequence>
<gene>
    <name evidence="2" type="ORF">PQR63_03865</name>
</gene>
<evidence type="ECO:0000313" key="2">
    <source>
        <dbReference type="EMBL" id="MFL9877503.1"/>
    </source>
</evidence>
<protein>
    <submittedName>
        <fullName evidence="2">Cupin domain-containing protein</fullName>
    </submittedName>
</protein>
<evidence type="ECO:0000259" key="1">
    <source>
        <dbReference type="Pfam" id="PF07883"/>
    </source>
</evidence>
<dbReference type="EMBL" id="JAQQFR010000002">
    <property type="protein sequence ID" value="MFL9877503.1"/>
    <property type="molecule type" value="Genomic_DNA"/>
</dbReference>
<dbReference type="Pfam" id="PF07883">
    <property type="entry name" value="Cupin_2"/>
    <property type="match status" value="1"/>
</dbReference>
<reference evidence="2 3" key="1">
    <citation type="journal article" date="2024" name="Chem. Sci.">
        <title>Discovery of megapolipeptins by genome mining of a Burkholderiales bacteria collection.</title>
        <authorList>
            <person name="Paulo B.S."/>
            <person name="Recchia M.J.J."/>
            <person name="Lee S."/>
            <person name="Fergusson C.H."/>
            <person name="Romanowski S.B."/>
            <person name="Hernandez A."/>
            <person name="Krull N."/>
            <person name="Liu D.Y."/>
            <person name="Cavanagh H."/>
            <person name="Bos A."/>
            <person name="Gray C.A."/>
            <person name="Murphy B.T."/>
            <person name="Linington R.G."/>
            <person name="Eustaquio A.S."/>
        </authorList>
    </citation>
    <scope>NUCLEOTIDE SEQUENCE [LARGE SCALE GENOMIC DNA]</scope>
    <source>
        <strain evidence="2 3">RL21-008-BIB-B</strain>
    </source>
</reference>
<accession>A0ABW8Z587</accession>
<organism evidence="2 3">
    <name type="scientific">Herbaspirillum rhizosphaerae</name>
    <dbReference type="NCBI Taxonomy" id="346179"/>
    <lineage>
        <taxon>Bacteria</taxon>
        <taxon>Pseudomonadati</taxon>
        <taxon>Pseudomonadota</taxon>
        <taxon>Betaproteobacteria</taxon>
        <taxon>Burkholderiales</taxon>
        <taxon>Oxalobacteraceae</taxon>
        <taxon>Herbaspirillum</taxon>
    </lineage>
</organism>
<proteinExistence type="predicted"/>
<dbReference type="InterPro" id="IPR013096">
    <property type="entry name" value="Cupin_2"/>
</dbReference>
<dbReference type="PANTHER" id="PTHR38599:SF1">
    <property type="entry name" value="CUPIN DOMAIN PROTEIN (AFU_ORTHOLOGUE AFUA_3G13620)"/>
    <property type="match status" value="1"/>
</dbReference>